<keyword evidence="1" id="KW-0560">Oxidoreductase</keyword>
<keyword evidence="1" id="KW-0472">Membrane</keyword>
<keyword evidence="1" id="KW-0408">Iron</keyword>
<feature type="transmembrane region" description="Helical" evidence="1">
    <location>
        <begin position="155"/>
        <end position="178"/>
    </location>
</feature>
<keyword evidence="1" id="KW-0812">Transmembrane</keyword>
<gene>
    <name evidence="2" type="ORF">HRV97_11160</name>
</gene>
<organism evidence="2 3">
    <name type="scientific">Sphingomonas hominis</name>
    <dbReference type="NCBI Taxonomy" id="2741495"/>
    <lineage>
        <taxon>Bacteria</taxon>
        <taxon>Pseudomonadati</taxon>
        <taxon>Pseudomonadota</taxon>
        <taxon>Alphaproteobacteria</taxon>
        <taxon>Sphingomonadales</taxon>
        <taxon>Sphingomonadaceae</taxon>
        <taxon>Sphingomonas</taxon>
    </lineage>
</organism>
<keyword evidence="3" id="KW-1185">Reference proteome</keyword>
<feature type="transmembrane region" description="Helical" evidence="1">
    <location>
        <begin position="229"/>
        <end position="250"/>
    </location>
</feature>
<feature type="transmembrane region" description="Helical" evidence="1">
    <location>
        <begin position="12"/>
        <end position="32"/>
    </location>
</feature>
<reference evidence="2 3" key="1">
    <citation type="submission" date="2020-06" db="EMBL/GenBank/DDBJ databases">
        <title>Sphingomonas hominis sp. nov., a member of the Sphingomonas, isolated from the hair of a 22-year-old girl.</title>
        <authorList>
            <person name="Zhang D.-F."/>
            <person name="Cui X.-W."/>
        </authorList>
    </citation>
    <scope>NUCLEOTIDE SEQUENCE [LARGE SCALE GENOMIC DNA]</scope>
    <source>
        <strain evidence="2 3">HHU CXW</strain>
    </source>
</reference>
<comment type="catalytic activity">
    <reaction evidence="1">
        <text>all-trans-beta-carotene + O2 = 2 all-trans-retinal</text>
        <dbReference type="Rhea" id="RHEA:32887"/>
        <dbReference type="ChEBI" id="CHEBI:15379"/>
        <dbReference type="ChEBI" id="CHEBI:17579"/>
        <dbReference type="ChEBI" id="CHEBI:17898"/>
        <dbReference type="EC" id="1.13.11.63"/>
    </reaction>
</comment>
<keyword evidence="1" id="KW-0479">Metal-binding</keyword>
<comment type="caution">
    <text evidence="2">The sequence shown here is derived from an EMBL/GenBank/DDBJ whole genome shotgun (WGS) entry which is preliminary data.</text>
</comment>
<feature type="transmembrane region" description="Helical" evidence="1">
    <location>
        <begin position="44"/>
        <end position="62"/>
    </location>
</feature>
<evidence type="ECO:0000256" key="1">
    <source>
        <dbReference type="HAMAP-Rule" id="MF_02093"/>
    </source>
</evidence>
<keyword evidence="1" id="KW-1133">Transmembrane helix</keyword>
<comment type="similarity">
    <text evidence="1">Belongs to the Brp/Blh beta-carotene diooxygenase family.</text>
</comment>
<proteinExistence type="inferred from homology"/>
<dbReference type="Pfam" id="PF15461">
    <property type="entry name" value="BCD"/>
    <property type="match status" value="1"/>
</dbReference>
<sequence length="267" mass="27224">MGAVAASFAPLTVQLAFAILGIGVVGMVHGAGDLAVVENSRRPMFLVIYCLVALATLLWWTVDPAVALPAFLLASAFHFGMEDAPDGTVAERVARGVALVAGPAALHVAGYGDLLAIAGGPSSALPILTPVLAVAGGLACGVMVALAIRRRDARLGIGMAALLCLPPLVGFTLGFLILHALPQTIKRRDRLGCATTASYLASVAPVLGGALLATGLIVALLLHVEPSGLRGLFAAIASLAIPHLLVTPWFEARNAGDRPAPTADLRC</sequence>
<dbReference type="EMBL" id="JABULH010000004">
    <property type="protein sequence ID" value="NTS65719.1"/>
    <property type="molecule type" value="Genomic_DNA"/>
</dbReference>
<protein>
    <recommendedName>
        <fullName evidence="1">Probable beta-carotene 15,15'-dioxygenase</fullName>
        <ecNumber evidence="1">1.13.11.63</ecNumber>
    </recommendedName>
</protein>
<dbReference type="InterPro" id="IPR022270">
    <property type="entry name" value="Blh_diox"/>
</dbReference>
<keyword evidence="1" id="KW-0223">Dioxygenase</keyword>
<keyword evidence="1" id="KW-1003">Cell membrane</keyword>
<dbReference type="Proteomes" id="UP000621447">
    <property type="component" value="Unassembled WGS sequence"/>
</dbReference>
<comment type="function">
    <text evidence="1">Catalyzes the cleavage of beta-carotene at its central double bond (15,15') to yield two molecules of all-trans-retinal.</text>
</comment>
<feature type="transmembrane region" description="Helical" evidence="1">
    <location>
        <begin position="127"/>
        <end position="148"/>
    </location>
</feature>
<evidence type="ECO:0000313" key="3">
    <source>
        <dbReference type="Proteomes" id="UP000621447"/>
    </source>
</evidence>
<evidence type="ECO:0000313" key="2">
    <source>
        <dbReference type="EMBL" id="NTS65719.1"/>
    </source>
</evidence>
<comment type="subcellular location">
    <subcellularLocation>
        <location evidence="1">Cell membrane</location>
        <topology evidence="1">Multi-pass membrane protein</topology>
    </subcellularLocation>
</comment>
<dbReference type="EC" id="1.13.11.63" evidence="1"/>
<accession>A0ABX2JIW2</accession>
<name>A0ABX2JIW2_9SPHN</name>
<feature type="transmembrane region" description="Helical" evidence="1">
    <location>
        <begin position="198"/>
        <end position="222"/>
    </location>
</feature>
<comment type="caution">
    <text evidence="1">Lacks conserved residue(s) required for the propagation of feature annotation.</text>
</comment>
<comment type="cofactor">
    <cofactor evidence="1">
        <name>Fe(2+)</name>
        <dbReference type="ChEBI" id="CHEBI:29033"/>
    </cofactor>
</comment>
<dbReference type="HAMAP" id="MF_02093">
    <property type="entry name" value="Beta_carotene_diox"/>
    <property type="match status" value="1"/>
</dbReference>